<accession>A0ABP8FB68</accession>
<keyword evidence="2" id="KW-1185">Reference proteome</keyword>
<evidence type="ECO:0000313" key="1">
    <source>
        <dbReference type="EMBL" id="GAA4299606.1"/>
    </source>
</evidence>
<dbReference type="RefSeq" id="WP_345162770.1">
    <property type="nucleotide sequence ID" value="NZ_BAABGX010000001.1"/>
</dbReference>
<evidence type="ECO:0000313" key="2">
    <source>
        <dbReference type="Proteomes" id="UP001501844"/>
    </source>
</evidence>
<sequence>MTQDFLSNEAQVRSLAYDGQRVDLFRRLKDNKTLFTRMEYAKTVLVISSLSRDKYKAVEASIEKQIEERTRAGVDHSSTYK</sequence>
<name>A0ABP8FB68_9BACT</name>
<protein>
    <submittedName>
        <fullName evidence="1">Uncharacterized protein</fullName>
    </submittedName>
</protein>
<reference evidence="2" key="1">
    <citation type="journal article" date="2019" name="Int. J. Syst. Evol. Microbiol.">
        <title>The Global Catalogue of Microorganisms (GCM) 10K type strain sequencing project: providing services to taxonomists for standard genome sequencing and annotation.</title>
        <authorList>
            <consortium name="The Broad Institute Genomics Platform"/>
            <consortium name="The Broad Institute Genome Sequencing Center for Infectious Disease"/>
            <person name="Wu L."/>
            <person name="Ma J."/>
        </authorList>
    </citation>
    <scope>NUCLEOTIDE SEQUENCE [LARGE SCALE GENOMIC DNA]</scope>
    <source>
        <strain evidence="2">JCM 17917</strain>
    </source>
</reference>
<comment type="caution">
    <text evidence="1">The sequence shown here is derived from an EMBL/GenBank/DDBJ whole genome shotgun (WGS) entry which is preliminary data.</text>
</comment>
<dbReference type="EMBL" id="BAABGX010000001">
    <property type="protein sequence ID" value="GAA4299606.1"/>
    <property type="molecule type" value="Genomic_DNA"/>
</dbReference>
<dbReference type="Proteomes" id="UP001501844">
    <property type="component" value="Unassembled WGS sequence"/>
</dbReference>
<organism evidence="1 2">
    <name type="scientific">Nibribacter koreensis</name>
    <dbReference type="NCBI Taxonomy" id="1084519"/>
    <lineage>
        <taxon>Bacteria</taxon>
        <taxon>Pseudomonadati</taxon>
        <taxon>Bacteroidota</taxon>
        <taxon>Cytophagia</taxon>
        <taxon>Cytophagales</taxon>
        <taxon>Hymenobacteraceae</taxon>
        <taxon>Nibribacter</taxon>
    </lineage>
</organism>
<gene>
    <name evidence="1" type="ORF">GCM10023183_09050</name>
</gene>
<proteinExistence type="predicted"/>